<evidence type="ECO:0000313" key="5">
    <source>
        <dbReference type="EMBL" id="CUG94313.1"/>
    </source>
</evidence>
<feature type="region of interest" description="Disordered" evidence="3">
    <location>
        <begin position="248"/>
        <end position="274"/>
    </location>
</feature>
<dbReference type="VEuPathDB" id="TriTrypDB:BSAL_47560"/>
<evidence type="ECO:0000256" key="3">
    <source>
        <dbReference type="SAM" id="MobiDB-lite"/>
    </source>
</evidence>
<evidence type="ECO:0000313" key="6">
    <source>
        <dbReference type="Proteomes" id="UP000051952"/>
    </source>
</evidence>
<dbReference type="GO" id="GO:0004672">
    <property type="term" value="F:protein kinase activity"/>
    <property type="evidence" value="ECO:0007669"/>
    <property type="project" value="InterPro"/>
</dbReference>
<dbReference type="PANTHER" id="PTHR24055">
    <property type="entry name" value="MITOGEN-ACTIVATED PROTEIN KINASE"/>
    <property type="match status" value="1"/>
</dbReference>
<keyword evidence="6" id="KW-1185">Reference proteome</keyword>
<keyword evidence="1" id="KW-0547">Nucleotide-binding</keyword>
<organism evidence="5 6">
    <name type="scientific">Bodo saltans</name>
    <name type="common">Flagellated protozoan</name>
    <dbReference type="NCBI Taxonomy" id="75058"/>
    <lineage>
        <taxon>Eukaryota</taxon>
        <taxon>Discoba</taxon>
        <taxon>Euglenozoa</taxon>
        <taxon>Kinetoplastea</taxon>
        <taxon>Metakinetoplastina</taxon>
        <taxon>Eubodonida</taxon>
        <taxon>Bodonidae</taxon>
        <taxon>Bodo</taxon>
    </lineage>
</organism>
<dbReference type="GO" id="GO:0005524">
    <property type="term" value="F:ATP binding"/>
    <property type="evidence" value="ECO:0007669"/>
    <property type="project" value="UniProtKB-KW"/>
</dbReference>
<dbReference type="Proteomes" id="UP000051952">
    <property type="component" value="Unassembled WGS sequence"/>
</dbReference>
<gene>
    <name evidence="5" type="ORF">BSAL_47560</name>
</gene>
<keyword evidence="2" id="KW-0067">ATP-binding</keyword>
<evidence type="ECO:0000256" key="1">
    <source>
        <dbReference type="ARBA" id="ARBA00022741"/>
    </source>
</evidence>
<keyword evidence="5" id="KW-0808">Transferase</keyword>
<sequence length="324" mass="34592">MAPEALRGSMTGSGGPATDMWSFGCIMGEMLTGRALFATDSTALGVLCRIASTLGSSIEHFPKVHCRASLFDELEHIVSPSALSLLMRLLALDVKDRISAEDALRHPFFEPVNQYIASDMSGCNGRLPSDGPNMTVHGPPMMELQVSQKVPDLSYQSFAPIAKPSATSVAETSQQFCSFNSTDNSIRASALRGEQQRASTSWSSSAATQSAPRYLQCSGDMTASNQRIHRPLFDDDSAEGFALGATTGSTYAGNSSSGNGGHRRSGGTGPHQVDLLPLSQQHHNVVHHAGAASACKFLAFDSPQRHDIAEEWVGRENHRGGYAH</sequence>
<dbReference type="InterPro" id="IPR000719">
    <property type="entry name" value="Prot_kinase_dom"/>
</dbReference>
<feature type="compositionally biased region" description="Low complexity" evidence="3">
    <location>
        <begin position="248"/>
        <end position="257"/>
    </location>
</feature>
<dbReference type="SUPFAM" id="SSF56112">
    <property type="entry name" value="Protein kinase-like (PK-like)"/>
    <property type="match status" value="1"/>
</dbReference>
<dbReference type="PROSITE" id="PS50011">
    <property type="entry name" value="PROTEIN_KINASE_DOM"/>
    <property type="match status" value="1"/>
</dbReference>
<keyword evidence="5" id="KW-0418">Kinase</keyword>
<accession>A0A0S4JRZ4</accession>
<name>A0A0S4JRZ4_BODSA</name>
<dbReference type="Pfam" id="PF00069">
    <property type="entry name" value="Pkinase"/>
    <property type="match status" value="1"/>
</dbReference>
<dbReference type="AlphaFoldDB" id="A0A0S4JRZ4"/>
<dbReference type="InterPro" id="IPR011009">
    <property type="entry name" value="Kinase-like_dom_sf"/>
</dbReference>
<dbReference type="Gene3D" id="1.10.510.10">
    <property type="entry name" value="Transferase(Phosphotransferase) domain 1"/>
    <property type="match status" value="1"/>
</dbReference>
<reference evidence="6" key="1">
    <citation type="submission" date="2015-09" db="EMBL/GenBank/DDBJ databases">
        <authorList>
            <consortium name="Pathogen Informatics"/>
        </authorList>
    </citation>
    <scope>NUCLEOTIDE SEQUENCE [LARGE SCALE GENOMIC DNA]</scope>
    <source>
        <strain evidence="6">Lake Konstanz</strain>
    </source>
</reference>
<feature type="domain" description="Protein kinase" evidence="4">
    <location>
        <begin position="1"/>
        <end position="109"/>
    </location>
</feature>
<evidence type="ECO:0000256" key="2">
    <source>
        <dbReference type="ARBA" id="ARBA00022840"/>
    </source>
</evidence>
<protein>
    <submittedName>
        <fullName evidence="5">Protein kinase, putative</fullName>
    </submittedName>
</protein>
<dbReference type="EMBL" id="CYKH01002232">
    <property type="protein sequence ID" value="CUG94313.1"/>
    <property type="molecule type" value="Genomic_DNA"/>
</dbReference>
<dbReference type="InterPro" id="IPR050117">
    <property type="entry name" value="MAPK"/>
</dbReference>
<proteinExistence type="predicted"/>
<evidence type="ECO:0000259" key="4">
    <source>
        <dbReference type="PROSITE" id="PS50011"/>
    </source>
</evidence>